<evidence type="ECO:0000313" key="2">
    <source>
        <dbReference type="Proteomes" id="UP000307541"/>
    </source>
</evidence>
<dbReference type="AlphaFoldDB" id="A0A4T1ZXE1"/>
<reference evidence="1 2" key="1">
    <citation type="submission" date="2018-10" db="EMBL/GenBank/DDBJ databases">
        <title>Pseudomonas leptonychotis sp. nov., isolated from Weddell seals in Antarctica.</title>
        <authorList>
            <person name="Novakova D."/>
            <person name="Svec P."/>
            <person name="Kralova S."/>
            <person name="Kristofova L."/>
            <person name="Zeman M."/>
            <person name="Pantucek R."/>
            <person name="Maslanova I."/>
            <person name="Sedlacek I."/>
        </authorList>
    </citation>
    <scope>NUCLEOTIDE SEQUENCE [LARGE SCALE GENOMIC DNA]</scope>
    <source>
        <strain evidence="1 2">CCM 8849</strain>
    </source>
</reference>
<name>A0A4T1ZXE1_9PSED</name>
<protein>
    <recommendedName>
        <fullName evidence="3">Restriction endonuclease</fullName>
    </recommendedName>
</protein>
<dbReference type="OrthoDB" id="7056506at2"/>
<keyword evidence="2" id="KW-1185">Reference proteome</keyword>
<evidence type="ECO:0008006" key="3">
    <source>
        <dbReference type="Google" id="ProtNLM"/>
    </source>
</evidence>
<gene>
    <name evidence="1" type="ORF">D8779_00015</name>
</gene>
<dbReference type="Proteomes" id="UP000307541">
    <property type="component" value="Unassembled WGS sequence"/>
</dbReference>
<dbReference type="RefSeq" id="WP_136662429.1">
    <property type="nucleotide sequence ID" value="NZ_RFLV01000001.1"/>
</dbReference>
<accession>A0A4T1ZXE1</accession>
<sequence length="305" mass="34241">MSPIDKIFNEIFGHSPNKAGTAYEIFSCIAEHLMTNGDVSHDNKIRGEFSKTLYQVDVHSLSDSGQSMGEAKDYTIQNKKVGRADLQKLGGALPDLPEISKGKFFSATGYTAPAKKHADAAETFPGLKPIEIYELRPSTEKDEEGTVKTIHINMHILMPHPQQGKWLPHLTNEAVAQSKTMIPEGEESLHYTLRLENFYDSAGNIITTLFDLTSMGYGEINTETNSAHGTFLLHGNYIDINGYFLELKGLEYEIPYTERHQTIEITDDSECRFVLKNSKDEIIRFITDEKLRTYTFDANGQLVAP</sequence>
<organism evidence="1 2">
    <name type="scientific">Pseudomonas leptonychotis</name>
    <dbReference type="NCBI Taxonomy" id="2448482"/>
    <lineage>
        <taxon>Bacteria</taxon>
        <taxon>Pseudomonadati</taxon>
        <taxon>Pseudomonadota</taxon>
        <taxon>Gammaproteobacteria</taxon>
        <taxon>Pseudomonadales</taxon>
        <taxon>Pseudomonadaceae</taxon>
        <taxon>Pseudomonas</taxon>
    </lineage>
</organism>
<evidence type="ECO:0000313" key="1">
    <source>
        <dbReference type="EMBL" id="TIH09145.1"/>
    </source>
</evidence>
<proteinExistence type="predicted"/>
<comment type="caution">
    <text evidence="1">The sequence shown here is derived from an EMBL/GenBank/DDBJ whole genome shotgun (WGS) entry which is preliminary data.</text>
</comment>
<dbReference type="EMBL" id="RFLV01000001">
    <property type="protein sequence ID" value="TIH09145.1"/>
    <property type="molecule type" value="Genomic_DNA"/>
</dbReference>